<proteinExistence type="predicted"/>
<keyword evidence="2" id="KW-0479">Metal-binding</keyword>
<organism evidence="7 8">
    <name type="scientific">Cephalotrichum gorgonifer</name>
    <dbReference type="NCBI Taxonomy" id="2041049"/>
    <lineage>
        <taxon>Eukaryota</taxon>
        <taxon>Fungi</taxon>
        <taxon>Dikarya</taxon>
        <taxon>Ascomycota</taxon>
        <taxon>Pezizomycotina</taxon>
        <taxon>Sordariomycetes</taxon>
        <taxon>Hypocreomycetidae</taxon>
        <taxon>Microascales</taxon>
        <taxon>Microascaceae</taxon>
        <taxon>Cephalotrichum</taxon>
    </lineage>
</organism>
<evidence type="ECO:0000259" key="6">
    <source>
        <dbReference type="PROSITE" id="PS50048"/>
    </source>
</evidence>
<dbReference type="Gene3D" id="4.10.240.10">
    <property type="entry name" value="Zn(2)-C6 fungal-type DNA-binding domain"/>
    <property type="match status" value="1"/>
</dbReference>
<dbReference type="GO" id="GO:0006351">
    <property type="term" value="P:DNA-templated transcription"/>
    <property type="evidence" value="ECO:0007669"/>
    <property type="project" value="InterPro"/>
</dbReference>
<dbReference type="CDD" id="cd00067">
    <property type="entry name" value="GAL4"/>
    <property type="match status" value="1"/>
</dbReference>
<dbReference type="GO" id="GO:0003677">
    <property type="term" value="F:DNA binding"/>
    <property type="evidence" value="ECO:0007669"/>
    <property type="project" value="InterPro"/>
</dbReference>
<keyword evidence="8" id="KW-1185">Reference proteome</keyword>
<feature type="region of interest" description="Disordered" evidence="5">
    <location>
        <begin position="103"/>
        <end position="149"/>
    </location>
</feature>
<dbReference type="PROSITE" id="PS50048">
    <property type="entry name" value="ZN2_CY6_FUNGAL_2"/>
    <property type="match status" value="1"/>
</dbReference>
<evidence type="ECO:0000256" key="2">
    <source>
        <dbReference type="ARBA" id="ARBA00022723"/>
    </source>
</evidence>
<dbReference type="PANTHER" id="PTHR31001:SF57">
    <property type="entry name" value="ZN(II)2CYS6 TRANSCRIPTION FACTOR (EUROFUNG)"/>
    <property type="match status" value="1"/>
</dbReference>
<keyword evidence="3" id="KW-0539">Nucleus</keyword>
<dbReference type="PANTHER" id="PTHR31001">
    <property type="entry name" value="UNCHARACTERIZED TRANSCRIPTIONAL REGULATORY PROTEIN"/>
    <property type="match status" value="1"/>
</dbReference>
<feature type="compositionally biased region" description="Basic residues" evidence="5">
    <location>
        <begin position="38"/>
        <end position="49"/>
    </location>
</feature>
<dbReference type="InterPro" id="IPR001138">
    <property type="entry name" value="Zn2Cys6_DnaBD"/>
</dbReference>
<sequence>MASSARSRSSTPRSTPGEETRAAPSAPTGIRPGAAPRSCHRCKQRKVRCDKKSPCSPCRRAGGACEYPPPGPRTRRSKQTIMADMALRISSLEASLAGAREAVERLSPGSRPSVASTATYTPPPSLGRSPEAGRDVGRPCEGGGGSRDDVLERNVESFMTTPPASSSSSPRPLVSSPFNALGVLSSPDPSVDPSALHPTQSLAVRLWNLYVSNADCCSGLKILHIPTDELRVYATIHDPSAAPFENLALSFAVYFAATVSVAEAEVQATLGQDKDSLLRRCKAGLEQSLAHGNFLDCPTITGLQALLIYLSVLRVQNRGKGLWILNGLAVRIGQSLGLHRDGSRLGLPPFQSEIRRRLWWHLLTRDGRAGEDYGIERTNDILLTSDVQLPLNLDDGDIYPEMTRLPDPKPGWTIMTFSLVSIELAKSTHRLCTLVGSSPSAPSEESRSRIVGAARAYVEERLQGCNPAIPQHRLTLKYSRFLLRKLEFTAKIQWSLLRYADRRCRGGSAHLATETTLEEALQILDRAEDEDDGLLAQFRWMCRGYPQYHATMYVLWHLSIRPEGPNVERAWVAADAAWAELQSVDSVGHVSKMSVLTALRAKALAARDKARELEATESARQGDQGITPVSRGDRPSIGRLPEGLYTPQGAEGFSPGVGDVEWPNWTTLVQGFQLDDSDAFFSM</sequence>
<dbReference type="Proteomes" id="UP001187682">
    <property type="component" value="Unassembled WGS sequence"/>
</dbReference>
<feature type="compositionally biased region" description="Low complexity" evidence="5">
    <location>
        <begin position="1"/>
        <end position="15"/>
    </location>
</feature>
<dbReference type="GO" id="GO:0008270">
    <property type="term" value="F:zinc ion binding"/>
    <property type="evidence" value="ECO:0007669"/>
    <property type="project" value="InterPro"/>
</dbReference>
<evidence type="ECO:0000256" key="1">
    <source>
        <dbReference type="ARBA" id="ARBA00004123"/>
    </source>
</evidence>
<comment type="caution">
    <text evidence="7">The sequence shown here is derived from an EMBL/GenBank/DDBJ whole genome shotgun (WGS) entry which is preliminary data.</text>
</comment>
<name>A0AAE8N3B0_9PEZI</name>
<dbReference type="SMART" id="SM00066">
    <property type="entry name" value="GAL4"/>
    <property type="match status" value="1"/>
</dbReference>
<feature type="region of interest" description="Disordered" evidence="5">
    <location>
        <begin position="1"/>
        <end position="77"/>
    </location>
</feature>
<evidence type="ECO:0000256" key="4">
    <source>
        <dbReference type="SAM" id="Coils"/>
    </source>
</evidence>
<dbReference type="GO" id="GO:0000981">
    <property type="term" value="F:DNA-binding transcription factor activity, RNA polymerase II-specific"/>
    <property type="evidence" value="ECO:0007669"/>
    <property type="project" value="InterPro"/>
</dbReference>
<protein>
    <recommendedName>
        <fullName evidence="6">Zn(2)-C6 fungal-type domain-containing protein</fullName>
    </recommendedName>
</protein>
<dbReference type="Pfam" id="PF04082">
    <property type="entry name" value="Fungal_trans"/>
    <property type="match status" value="1"/>
</dbReference>
<dbReference type="EMBL" id="ONZQ02000013">
    <property type="protein sequence ID" value="SPO05646.1"/>
    <property type="molecule type" value="Genomic_DNA"/>
</dbReference>
<comment type="subcellular location">
    <subcellularLocation>
        <location evidence="1">Nucleus</location>
    </subcellularLocation>
</comment>
<feature type="region of interest" description="Disordered" evidence="5">
    <location>
        <begin position="612"/>
        <end position="652"/>
    </location>
</feature>
<dbReference type="Pfam" id="PF00172">
    <property type="entry name" value="Zn_clus"/>
    <property type="match status" value="1"/>
</dbReference>
<dbReference type="SMART" id="SM00906">
    <property type="entry name" value="Fungal_trans"/>
    <property type="match status" value="1"/>
</dbReference>
<gene>
    <name evidence="7" type="ORF">DNG_08333</name>
</gene>
<evidence type="ECO:0000313" key="8">
    <source>
        <dbReference type="Proteomes" id="UP001187682"/>
    </source>
</evidence>
<evidence type="ECO:0000256" key="3">
    <source>
        <dbReference type="ARBA" id="ARBA00023242"/>
    </source>
</evidence>
<dbReference type="CDD" id="cd12148">
    <property type="entry name" value="fungal_TF_MHR"/>
    <property type="match status" value="1"/>
</dbReference>
<feature type="domain" description="Zn(2)-C6 fungal-type" evidence="6">
    <location>
        <begin position="38"/>
        <end position="67"/>
    </location>
</feature>
<dbReference type="InterPro" id="IPR050613">
    <property type="entry name" value="Sec_Metabolite_Reg"/>
</dbReference>
<dbReference type="GO" id="GO:0005634">
    <property type="term" value="C:nucleus"/>
    <property type="evidence" value="ECO:0007669"/>
    <property type="project" value="UniProtKB-SubCell"/>
</dbReference>
<dbReference type="InterPro" id="IPR007219">
    <property type="entry name" value="XnlR_reg_dom"/>
</dbReference>
<dbReference type="AlphaFoldDB" id="A0AAE8N3B0"/>
<evidence type="ECO:0000256" key="5">
    <source>
        <dbReference type="SAM" id="MobiDB-lite"/>
    </source>
</evidence>
<feature type="coiled-coil region" evidence="4">
    <location>
        <begin position="510"/>
        <end position="537"/>
    </location>
</feature>
<reference evidence="7" key="1">
    <citation type="submission" date="2018-03" db="EMBL/GenBank/DDBJ databases">
        <authorList>
            <person name="Guldener U."/>
        </authorList>
    </citation>
    <scope>NUCLEOTIDE SEQUENCE</scope>
</reference>
<dbReference type="InterPro" id="IPR036864">
    <property type="entry name" value="Zn2-C6_fun-type_DNA-bd_sf"/>
</dbReference>
<keyword evidence="4" id="KW-0175">Coiled coil</keyword>
<evidence type="ECO:0000313" key="7">
    <source>
        <dbReference type="EMBL" id="SPO05646.1"/>
    </source>
</evidence>
<dbReference type="SUPFAM" id="SSF57701">
    <property type="entry name" value="Zn2/Cys6 DNA-binding domain"/>
    <property type="match status" value="1"/>
</dbReference>
<accession>A0AAE8N3B0</accession>
<dbReference type="PROSITE" id="PS00463">
    <property type="entry name" value="ZN2_CY6_FUNGAL_1"/>
    <property type="match status" value="1"/>
</dbReference>